<proteinExistence type="predicted"/>
<organism evidence="2">
    <name type="scientific">Aegilops tauschii</name>
    <name type="common">Tausch's goatgrass</name>
    <name type="synonym">Aegilops squarrosa</name>
    <dbReference type="NCBI Taxonomy" id="37682"/>
    <lineage>
        <taxon>Eukaryota</taxon>
        <taxon>Viridiplantae</taxon>
        <taxon>Streptophyta</taxon>
        <taxon>Embryophyta</taxon>
        <taxon>Tracheophyta</taxon>
        <taxon>Spermatophyta</taxon>
        <taxon>Magnoliopsida</taxon>
        <taxon>Liliopsida</taxon>
        <taxon>Poales</taxon>
        <taxon>Poaceae</taxon>
        <taxon>BOP clade</taxon>
        <taxon>Pooideae</taxon>
        <taxon>Triticodae</taxon>
        <taxon>Triticeae</taxon>
        <taxon>Triticinae</taxon>
        <taxon>Aegilops</taxon>
    </lineage>
</organism>
<dbReference type="AlphaFoldDB" id="N1R049"/>
<reference evidence="2" key="1">
    <citation type="submission" date="2015-06" db="UniProtKB">
        <authorList>
            <consortium name="EnsemblPlants"/>
        </authorList>
    </citation>
    <scope>IDENTIFICATION</scope>
</reference>
<evidence type="ECO:0000313" key="2">
    <source>
        <dbReference type="EnsemblPlants" id="EMT17426"/>
    </source>
</evidence>
<evidence type="ECO:0000256" key="1">
    <source>
        <dbReference type="SAM" id="MobiDB-lite"/>
    </source>
</evidence>
<name>N1R049_AEGTA</name>
<protein>
    <submittedName>
        <fullName evidence="2">Uncharacterized protein</fullName>
    </submittedName>
</protein>
<feature type="compositionally biased region" description="Polar residues" evidence="1">
    <location>
        <begin position="154"/>
        <end position="164"/>
    </location>
</feature>
<feature type="compositionally biased region" description="Low complexity" evidence="1">
    <location>
        <begin position="91"/>
        <end position="116"/>
    </location>
</feature>
<sequence>MQQSTGPDAIAAHDGFAAEQEKEATALVIVGDMLKPGHICVPVGAPATVVSGFLGNALHDDLVLVHEGERGDGDAVLVGGEPLAHRRRAVAATEAAASPPPSSSTTTHDTTSYEASSRSMRSTMSGAPGLAVDGSFAATSAGDIALPPTEPATRISSRPSSMTLLSVIGRMDDDTS</sequence>
<accession>N1R049</accession>
<dbReference type="EnsemblPlants" id="EMT17426">
    <property type="protein sequence ID" value="EMT17426"/>
    <property type="gene ID" value="F775_08554"/>
</dbReference>
<feature type="region of interest" description="Disordered" evidence="1">
    <location>
        <begin position="89"/>
        <end position="176"/>
    </location>
</feature>